<comment type="caution">
    <text evidence="3">The sequence shown here is derived from an EMBL/GenBank/DDBJ whole genome shotgun (WGS) entry which is preliminary data.</text>
</comment>
<dbReference type="InterPro" id="IPR005502">
    <property type="entry name" value="Ribosyl_crysJ1"/>
</dbReference>
<accession>A0ABX1YSM7</accession>
<keyword evidence="4" id="KW-1185">Reference proteome</keyword>
<dbReference type="SUPFAM" id="SSF101478">
    <property type="entry name" value="ADP-ribosylglycohydrolase"/>
    <property type="match status" value="1"/>
</dbReference>
<dbReference type="PANTHER" id="PTHR16222">
    <property type="entry name" value="ADP-RIBOSYLGLYCOHYDROLASE"/>
    <property type="match status" value="1"/>
</dbReference>
<protein>
    <recommendedName>
        <fullName evidence="5">ADP-ribosylglycohydrolase</fullName>
    </recommendedName>
</protein>
<dbReference type="EMBL" id="WHOB01000097">
    <property type="protein sequence ID" value="NOU83898.1"/>
    <property type="molecule type" value="Genomic_DNA"/>
</dbReference>
<gene>
    <name evidence="3" type="ORF">GC101_34145</name>
</gene>
<evidence type="ECO:0000313" key="3">
    <source>
        <dbReference type="EMBL" id="NOU83898.1"/>
    </source>
</evidence>
<evidence type="ECO:0000313" key="4">
    <source>
        <dbReference type="Proteomes" id="UP000596857"/>
    </source>
</evidence>
<evidence type="ECO:0008006" key="5">
    <source>
        <dbReference type="Google" id="ProtNLM"/>
    </source>
</evidence>
<sequence length="539" mass="61051">MNNESIVNIKDKYFGSLLGAMIGDALGWAFEDRSNNVSRNAQIQRSFLNWTRKSGGKFYLHEEEITAGSYSDDTQLIFATARSLQYKNWYSHFVRIELPAWIIYERGGGGATKRAAESWSNGNQPWRQDKQSKENIKRYFDAGGNGVAMRILPHVFYCDGDLEELSKQVFLNGISTHGHPRALLSAIVYAWAIDYVRSKEEALGYGELIAYLLQTKDRWSKLPEVQNNKEWRESADQNFGGKYLECWSEVVLEIQEGLEIAYTAVRRGLLDKSWETLNNLKCFDKSVRGAGTVATLVSLYMASKYAADPANGILELAGLKNADTDTIASMAGGILGTIHGTEWIPTDWLLVQDYDYARKLTTALGYNTKEENTEPLWSSSNNKRFREQLAKIKLKQDIQFGPFKSVTLIDVKKNRTNIKNLNVTTYKLLATEGQTIFIKTFFKSATEDKTTTYEAKKKENQVKNHSLSLNVETIENLLNVLPPNIKLATALKLISKLLNELSQETINIDEIVKRHVSKSIDKEQMNNLVNFIVKNISSN</sequence>
<dbReference type="InterPro" id="IPR036705">
    <property type="entry name" value="Ribosyl_crysJ1_sf"/>
</dbReference>
<evidence type="ECO:0000256" key="1">
    <source>
        <dbReference type="ARBA" id="ARBA00010702"/>
    </source>
</evidence>
<evidence type="ECO:0000256" key="2">
    <source>
        <dbReference type="ARBA" id="ARBA00022801"/>
    </source>
</evidence>
<comment type="similarity">
    <text evidence="1">Belongs to the ADP-ribosylglycohydrolase family.</text>
</comment>
<organism evidence="3 4">
    <name type="scientific">Paenibacillus phytohabitans</name>
    <dbReference type="NCBI Taxonomy" id="2654978"/>
    <lineage>
        <taxon>Bacteria</taxon>
        <taxon>Bacillati</taxon>
        <taxon>Bacillota</taxon>
        <taxon>Bacilli</taxon>
        <taxon>Bacillales</taxon>
        <taxon>Paenibacillaceae</taxon>
        <taxon>Paenibacillus</taxon>
    </lineage>
</organism>
<dbReference type="Gene3D" id="1.10.4080.10">
    <property type="entry name" value="ADP-ribosylation/Crystallin J1"/>
    <property type="match status" value="1"/>
</dbReference>
<keyword evidence="2" id="KW-0378">Hydrolase</keyword>
<reference evidence="3 4" key="1">
    <citation type="submission" date="2019-10" db="EMBL/GenBank/DDBJ databases">
        <title>Description of Paenibacillus terricola sp. nov.</title>
        <authorList>
            <person name="Carlier A."/>
            <person name="Qi S."/>
        </authorList>
    </citation>
    <scope>NUCLEOTIDE SEQUENCE [LARGE SCALE GENOMIC DNA]</scope>
    <source>
        <strain evidence="3 4">LMG 31459</strain>
    </source>
</reference>
<proteinExistence type="inferred from homology"/>
<dbReference type="Proteomes" id="UP000596857">
    <property type="component" value="Unassembled WGS sequence"/>
</dbReference>
<dbReference type="PANTHER" id="PTHR16222:SF24">
    <property type="entry name" value="ADP-RIBOSYLHYDROLASE ARH3"/>
    <property type="match status" value="1"/>
</dbReference>
<dbReference type="Pfam" id="PF03747">
    <property type="entry name" value="ADP_ribosyl_GH"/>
    <property type="match status" value="1"/>
</dbReference>
<name>A0ABX1YSM7_9BACL</name>
<dbReference type="RefSeq" id="WP_171720937.1">
    <property type="nucleotide sequence ID" value="NZ_WHOB01000097.1"/>
</dbReference>
<dbReference type="InterPro" id="IPR050792">
    <property type="entry name" value="ADP-ribosylglycohydrolase"/>
</dbReference>